<evidence type="ECO:0000313" key="3">
    <source>
        <dbReference type="EMBL" id="KAE8987531.1"/>
    </source>
</evidence>
<dbReference type="EMBL" id="QXFY01001678">
    <property type="protein sequence ID" value="KAE9311994.1"/>
    <property type="molecule type" value="Genomic_DNA"/>
</dbReference>
<dbReference type="EMBL" id="QXGA01001662">
    <property type="protein sequence ID" value="KAE9113444.1"/>
    <property type="molecule type" value="Genomic_DNA"/>
</dbReference>
<evidence type="ECO:0000313" key="15">
    <source>
        <dbReference type="Proteomes" id="UP000486351"/>
    </source>
</evidence>
<feature type="compositionally biased region" description="Polar residues" evidence="1">
    <location>
        <begin position="48"/>
        <end position="64"/>
    </location>
</feature>
<evidence type="ECO:0000313" key="14">
    <source>
        <dbReference type="Proteomes" id="UP000476176"/>
    </source>
</evidence>
<evidence type="ECO:0000313" key="6">
    <source>
        <dbReference type="EMBL" id="KAE9198495.1"/>
    </source>
</evidence>
<proteinExistence type="predicted"/>
<dbReference type="EMBL" id="QXGF01001707">
    <property type="protein sequence ID" value="KAE8928291.1"/>
    <property type="molecule type" value="Genomic_DNA"/>
</dbReference>
<organism evidence="7 11">
    <name type="scientific">Phytophthora fragariae</name>
    <dbReference type="NCBI Taxonomy" id="53985"/>
    <lineage>
        <taxon>Eukaryota</taxon>
        <taxon>Sar</taxon>
        <taxon>Stramenopiles</taxon>
        <taxon>Oomycota</taxon>
        <taxon>Peronosporomycetes</taxon>
        <taxon>Peronosporales</taxon>
        <taxon>Peronosporaceae</taxon>
        <taxon>Phytophthora</taxon>
    </lineage>
</organism>
<dbReference type="Proteomes" id="UP000440732">
    <property type="component" value="Unassembled WGS sequence"/>
</dbReference>
<dbReference type="Proteomes" id="UP000460718">
    <property type="component" value="Unassembled WGS sequence"/>
</dbReference>
<evidence type="ECO:0000313" key="4">
    <source>
        <dbReference type="EMBL" id="KAE9113444.1"/>
    </source>
</evidence>
<dbReference type="EMBL" id="QXGC01001659">
    <property type="protein sequence ID" value="KAE9198495.1"/>
    <property type="molecule type" value="Genomic_DNA"/>
</dbReference>
<dbReference type="AlphaFoldDB" id="A0A6A4CG18"/>
<evidence type="ECO:0000313" key="2">
    <source>
        <dbReference type="EMBL" id="KAE8928291.1"/>
    </source>
</evidence>
<dbReference type="Proteomes" id="UP000433483">
    <property type="component" value="Unassembled WGS sequence"/>
</dbReference>
<dbReference type="Proteomes" id="UP000476176">
    <property type="component" value="Unassembled WGS sequence"/>
</dbReference>
<feature type="compositionally biased region" description="Low complexity" evidence="1">
    <location>
        <begin position="144"/>
        <end position="161"/>
    </location>
</feature>
<evidence type="ECO:0000256" key="1">
    <source>
        <dbReference type="SAM" id="MobiDB-lite"/>
    </source>
</evidence>
<name>A0A6A4CG18_9STRA</name>
<evidence type="ECO:0000313" key="13">
    <source>
        <dbReference type="Proteomes" id="UP000460718"/>
    </source>
</evidence>
<comment type="caution">
    <text evidence="7">The sequence shown here is derived from an EMBL/GenBank/DDBJ whole genome shotgun (WGS) entry which is preliminary data.</text>
</comment>
<evidence type="ECO:0000313" key="8">
    <source>
        <dbReference type="EMBL" id="KAE9311994.1"/>
    </source>
</evidence>
<dbReference type="EMBL" id="QXGE01001664">
    <property type="protein sequence ID" value="KAE9289750.1"/>
    <property type="molecule type" value="Genomic_DNA"/>
</dbReference>
<evidence type="ECO:0000313" key="12">
    <source>
        <dbReference type="Proteomes" id="UP000440732"/>
    </source>
</evidence>
<gene>
    <name evidence="7" type="ORF">PF001_g19892</name>
    <name evidence="6" type="ORF">PF004_g19528</name>
    <name evidence="5" type="ORF">PF005_g20531</name>
    <name evidence="4" type="ORF">PF006_g19740</name>
    <name evidence="8" type="ORF">PF008_g20066</name>
    <name evidence="2" type="ORF">PF009_g21568</name>
    <name evidence="3" type="ORF">PF011_g19547</name>
</gene>
<dbReference type="OrthoDB" id="65062at2759"/>
<keyword evidence="10" id="KW-1185">Reference proteome</keyword>
<evidence type="ECO:0000313" key="5">
    <source>
        <dbReference type="EMBL" id="KAE9187247.1"/>
    </source>
</evidence>
<sequence>MVSLAADTRHSAMEELSRQHRLMTVATAFPSSTEYGSRASLSRLSAKQMSVDSDAMNTVNSSPPDNRRRRSAMLAAAPTVANGRQRLNSSQSRRLSMNAPDILLRSDVERRNWASSTSALSLQSPQRQIDGSPVVNIHRRRRSGSVSPSVRRVSFGSSSGGKSDEVRVRIITPKRSQPAAAYTPYFASAAVSSRRASPESDPPSIRTVHNQFFRELYGNGHAVVRNGN</sequence>
<evidence type="ECO:0000313" key="10">
    <source>
        <dbReference type="Proteomes" id="UP000433483"/>
    </source>
</evidence>
<dbReference type="EMBL" id="QXGB01001670">
    <property type="protein sequence ID" value="KAE9187247.1"/>
    <property type="molecule type" value="Genomic_DNA"/>
</dbReference>
<dbReference type="Proteomes" id="UP000486351">
    <property type="component" value="Unassembled WGS sequence"/>
</dbReference>
<accession>A0A6A4CG18</accession>
<evidence type="ECO:0000313" key="11">
    <source>
        <dbReference type="Proteomes" id="UP000437068"/>
    </source>
</evidence>
<feature type="region of interest" description="Disordered" evidence="1">
    <location>
        <begin position="140"/>
        <end position="163"/>
    </location>
</feature>
<dbReference type="Proteomes" id="UP000437068">
    <property type="component" value="Unassembled WGS sequence"/>
</dbReference>
<evidence type="ECO:0000313" key="9">
    <source>
        <dbReference type="Proteomes" id="UP000429523"/>
    </source>
</evidence>
<feature type="region of interest" description="Disordered" evidence="1">
    <location>
        <begin position="48"/>
        <end position="68"/>
    </location>
</feature>
<evidence type="ECO:0000313" key="7">
    <source>
        <dbReference type="EMBL" id="KAE9289750.1"/>
    </source>
</evidence>
<reference evidence="9 10" key="1">
    <citation type="submission" date="2018-08" db="EMBL/GenBank/DDBJ databases">
        <title>Genomic investigation of the strawberry pathogen Phytophthora fragariae indicates pathogenicity is determined by transcriptional variation in three key races.</title>
        <authorList>
            <person name="Adams T.M."/>
            <person name="Armitage A.D."/>
            <person name="Sobczyk M.K."/>
            <person name="Bates H.J."/>
            <person name="Dunwell J.M."/>
            <person name="Nellist C.F."/>
            <person name="Harrison R.J."/>
        </authorList>
    </citation>
    <scope>NUCLEOTIDE SEQUENCE [LARGE SCALE GENOMIC DNA]</scope>
    <source>
        <strain evidence="7 11">A4</strain>
        <strain evidence="6 14">BC-23</strain>
        <strain evidence="5 10">NOV-27</strain>
        <strain evidence="4 12">NOV-5</strain>
        <strain evidence="8 15">NOV-77</strain>
        <strain evidence="2 9">NOV-9</strain>
        <strain evidence="3 13">SCRP245</strain>
    </source>
</reference>
<protein>
    <submittedName>
        <fullName evidence="7">Uncharacterized protein</fullName>
    </submittedName>
</protein>
<dbReference type="EMBL" id="QXFW01001665">
    <property type="protein sequence ID" value="KAE8987531.1"/>
    <property type="molecule type" value="Genomic_DNA"/>
</dbReference>
<dbReference type="Proteomes" id="UP000429523">
    <property type="component" value="Unassembled WGS sequence"/>
</dbReference>